<keyword evidence="2" id="KW-0964">Secreted</keyword>
<dbReference type="InterPro" id="IPR050439">
    <property type="entry name" value="ADAMTS_ADAMTS-like"/>
</dbReference>
<evidence type="ECO:0000313" key="8">
    <source>
        <dbReference type="RefSeq" id="XP_029000777.1"/>
    </source>
</evidence>
<dbReference type="InterPro" id="IPR010909">
    <property type="entry name" value="PLAC"/>
</dbReference>
<evidence type="ECO:0000256" key="5">
    <source>
        <dbReference type="SAM" id="SignalP"/>
    </source>
</evidence>
<evidence type="ECO:0000256" key="3">
    <source>
        <dbReference type="ARBA" id="ARBA00022729"/>
    </source>
</evidence>
<dbReference type="GO" id="GO:0031012">
    <property type="term" value="C:extracellular matrix"/>
    <property type="evidence" value="ECO:0007669"/>
    <property type="project" value="TreeGrafter"/>
</dbReference>
<dbReference type="PROSITE" id="PS50900">
    <property type="entry name" value="PLAC"/>
    <property type="match status" value="1"/>
</dbReference>
<accession>A0A6P7M3J0</accession>
<reference evidence="8" key="1">
    <citation type="submission" date="2025-08" db="UniProtKB">
        <authorList>
            <consortium name="RefSeq"/>
        </authorList>
    </citation>
    <scope>IDENTIFICATION</scope>
</reference>
<dbReference type="Pfam" id="PF05986">
    <property type="entry name" value="ADAMTS_spacer1"/>
    <property type="match status" value="1"/>
</dbReference>
<dbReference type="CTD" id="556634"/>
<organism evidence="7 8">
    <name type="scientific">Betta splendens</name>
    <name type="common">Siamese fighting fish</name>
    <dbReference type="NCBI Taxonomy" id="158456"/>
    <lineage>
        <taxon>Eukaryota</taxon>
        <taxon>Metazoa</taxon>
        <taxon>Chordata</taxon>
        <taxon>Craniata</taxon>
        <taxon>Vertebrata</taxon>
        <taxon>Euteleostomi</taxon>
        <taxon>Actinopterygii</taxon>
        <taxon>Neopterygii</taxon>
        <taxon>Teleostei</taxon>
        <taxon>Neoteleostei</taxon>
        <taxon>Acanthomorphata</taxon>
        <taxon>Anabantaria</taxon>
        <taxon>Anabantiformes</taxon>
        <taxon>Anabantoidei</taxon>
        <taxon>Osphronemidae</taxon>
        <taxon>Betta</taxon>
    </lineage>
</organism>
<keyword evidence="3 5" id="KW-0732">Signal</keyword>
<dbReference type="InParanoid" id="A0A6P7M3J0"/>
<dbReference type="FunFam" id="2.20.100.10:FF:000005">
    <property type="entry name" value="ADAM metallopeptidase with thrombospondin type 1 motif 9"/>
    <property type="match status" value="1"/>
</dbReference>
<dbReference type="KEGG" id="bspl:114852501"/>
<comment type="subcellular location">
    <subcellularLocation>
        <location evidence="1">Secreted</location>
    </subcellularLocation>
</comment>
<dbReference type="PANTHER" id="PTHR13723:SF316">
    <property type="entry name" value="LONELY HEART, ISOFORM A"/>
    <property type="match status" value="1"/>
</dbReference>
<dbReference type="InterPro" id="IPR010294">
    <property type="entry name" value="ADAMTS_spacer1"/>
</dbReference>
<protein>
    <submittedName>
        <fullName evidence="8">Thrombospondin type-1 domain-containing protein 4</fullName>
    </submittedName>
</protein>
<dbReference type="GO" id="GO:0005576">
    <property type="term" value="C:extracellular region"/>
    <property type="evidence" value="ECO:0007669"/>
    <property type="project" value="UniProtKB-SubCell"/>
</dbReference>
<evidence type="ECO:0000259" key="6">
    <source>
        <dbReference type="PROSITE" id="PS50900"/>
    </source>
</evidence>
<dbReference type="SMART" id="SM00209">
    <property type="entry name" value="TSP1"/>
    <property type="match status" value="6"/>
</dbReference>
<dbReference type="GeneID" id="114852501"/>
<dbReference type="SUPFAM" id="SSF82895">
    <property type="entry name" value="TSP-1 type 1 repeat"/>
    <property type="match status" value="5"/>
</dbReference>
<dbReference type="GO" id="GO:0006508">
    <property type="term" value="P:proteolysis"/>
    <property type="evidence" value="ECO:0007669"/>
    <property type="project" value="TreeGrafter"/>
</dbReference>
<dbReference type="AlphaFoldDB" id="A0A6P7M3J0"/>
<dbReference type="GO" id="GO:0004222">
    <property type="term" value="F:metalloendopeptidase activity"/>
    <property type="evidence" value="ECO:0007669"/>
    <property type="project" value="TreeGrafter"/>
</dbReference>
<dbReference type="InterPro" id="IPR036383">
    <property type="entry name" value="TSP1_rpt_sf"/>
</dbReference>
<feature type="domain" description="PLAC" evidence="6">
    <location>
        <begin position="559"/>
        <end position="596"/>
    </location>
</feature>
<dbReference type="Gene3D" id="2.20.100.10">
    <property type="entry name" value="Thrombospondin type-1 (TSP1) repeat"/>
    <property type="match status" value="5"/>
</dbReference>
<evidence type="ECO:0000256" key="1">
    <source>
        <dbReference type="ARBA" id="ARBA00004613"/>
    </source>
</evidence>
<feature type="chain" id="PRO_5027984541" evidence="5">
    <location>
        <begin position="35"/>
        <end position="605"/>
    </location>
</feature>
<gene>
    <name evidence="8" type="primary">adamtsl7</name>
</gene>
<keyword evidence="4" id="KW-0677">Repeat</keyword>
<dbReference type="Gene3D" id="2.60.120.830">
    <property type="match status" value="1"/>
</dbReference>
<feature type="signal peptide" evidence="5">
    <location>
        <begin position="1"/>
        <end position="34"/>
    </location>
</feature>
<dbReference type="PANTHER" id="PTHR13723">
    <property type="entry name" value="ADAMTS A DISINTEGRIN AND METALLOPROTEASE WITH THROMBOSPONDIN MOTIFS PROTEASE"/>
    <property type="match status" value="1"/>
</dbReference>
<dbReference type="GO" id="GO:0030198">
    <property type="term" value="P:extracellular matrix organization"/>
    <property type="evidence" value="ECO:0007669"/>
    <property type="project" value="TreeGrafter"/>
</dbReference>
<keyword evidence="7" id="KW-1185">Reference proteome</keyword>
<evidence type="ECO:0000313" key="7">
    <source>
        <dbReference type="Proteomes" id="UP000515150"/>
    </source>
</evidence>
<dbReference type="PROSITE" id="PS50092">
    <property type="entry name" value="TSP1"/>
    <property type="match status" value="5"/>
</dbReference>
<dbReference type="Pfam" id="PF19030">
    <property type="entry name" value="TSP1_ADAMTS"/>
    <property type="match status" value="6"/>
</dbReference>
<evidence type="ECO:0000256" key="4">
    <source>
        <dbReference type="ARBA" id="ARBA00022737"/>
    </source>
</evidence>
<dbReference type="InterPro" id="IPR000884">
    <property type="entry name" value="TSP1_rpt"/>
</dbReference>
<proteinExistence type="predicted"/>
<dbReference type="RefSeq" id="XP_029000777.1">
    <property type="nucleotide sequence ID" value="XM_029144944.3"/>
</dbReference>
<dbReference type="OrthoDB" id="10062690at2759"/>
<dbReference type="Pfam" id="PF08686">
    <property type="entry name" value="PLAC"/>
    <property type="match status" value="1"/>
</dbReference>
<sequence length="605" mass="66747">MAGLWQQLSSLRPSPALAVVHVLCLLCPLSGTHSGDVTAGPSPLEGFVLVRGNFSLTFLRVGYHKIAEIPAAARNIKIQETIKSRNYLALQTQTGVSIINGNWVIDRPGIFAAAGTQLTYRRPNEIRSRKGESITAPGPLAEALHVYLIYQQPGPSVFYEYSLPSPVTHSAPEPDVPSVIPPLGEKWEETIPNHVYSDTTYIWKKSGHTECSATCGTGRRQLLWDCVDKDSQQTVPTDLCDFAHKPVNPVEDCISQLCPAYWDIGEWSECSRMCGPGTQRRQVICRQVTHVHANGTETLVIVEPGLCASTDRPVTESSCQLKICSQWEIRSEWSPCSVPCGVGQRSREVVCVSNQGDVEKDEECNMHLKPDSLQNCDMGACARSWFTSAWSQRCSAECGGGNRTRTSVCLMDHVSELPLDVCEGERPSEVTPCDSGPCQNRVEWYTGPWSQCSAECGRGTQTRSAACLFASNGRMEVVDGSRCSDLQQPATARACSLRPCGVQWYVTEWSTCSRSCDGGYRVREVRCLTDHTVPSDQCDPSLTPESREDCGKQPCEAETDPSCSDQHHNCLVVIQARLCIYPYYRSICCSSCAKMPKSYPNHIRR</sequence>
<evidence type="ECO:0000256" key="2">
    <source>
        <dbReference type="ARBA" id="ARBA00022525"/>
    </source>
</evidence>
<name>A0A6P7M3J0_BETSP</name>
<dbReference type="Proteomes" id="UP000515150">
    <property type="component" value="Chromosome 1"/>
</dbReference>